<proteinExistence type="predicted"/>
<dbReference type="InterPro" id="IPR001867">
    <property type="entry name" value="OmpR/PhoB-type_DNA-bd"/>
</dbReference>
<evidence type="ECO:0000259" key="3">
    <source>
        <dbReference type="PROSITE" id="PS51755"/>
    </source>
</evidence>
<name>A0A0G0PNI7_9BACT</name>
<dbReference type="SMART" id="SM00862">
    <property type="entry name" value="Trans_reg_C"/>
    <property type="match status" value="1"/>
</dbReference>
<feature type="domain" description="OmpR/PhoB-type" evidence="3">
    <location>
        <begin position="356"/>
        <end position="458"/>
    </location>
</feature>
<dbReference type="SUPFAM" id="SSF46894">
    <property type="entry name" value="C-terminal effector domain of the bipartite response regulators"/>
    <property type="match status" value="1"/>
</dbReference>
<evidence type="ECO:0000256" key="1">
    <source>
        <dbReference type="ARBA" id="ARBA00023125"/>
    </source>
</evidence>
<dbReference type="GO" id="GO:0006355">
    <property type="term" value="P:regulation of DNA-templated transcription"/>
    <property type="evidence" value="ECO:0007669"/>
    <property type="project" value="InterPro"/>
</dbReference>
<dbReference type="Gene3D" id="1.10.10.10">
    <property type="entry name" value="Winged helix-like DNA-binding domain superfamily/Winged helix DNA-binding domain"/>
    <property type="match status" value="1"/>
</dbReference>
<dbReference type="InterPro" id="IPR036388">
    <property type="entry name" value="WH-like_DNA-bd_sf"/>
</dbReference>
<dbReference type="InterPro" id="IPR016032">
    <property type="entry name" value="Sig_transdc_resp-reg_C-effctor"/>
</dbReference>
<reference evidence="4 5" key="1">
    <citation type="journal article" date="2015" name="Nature">
        <title>rRNA introns, odd ribosomes, and small enigmatic genomes across a large radiation of phyla.</title>
        <authorList>
            <person name="Brown C.T."/>
            <person name="Hug L.A."/>
            <person name="Thomas B.C."/>
            <person name="Sharon I."/>
            <person name="Castelle C.J."/>
            <person name="Singh A."/>
            <person name="Wilkins M.J."/>
            <person name="Williams K.H."/>
            <person name="Banfield J.F."/>
        </authorList>
    </citation>
    <scope>NUCLEOTIDE SEQUENCE [LARGE SCALE GENOMIC DNA]</scope>
</reference>
<dbReference type="AlphaFoldDB" id="A0A0G0PNI7"/>
<sequence>MSAQDKYLYPVTPETLHKYAEDIFAPVRRGECVTTVWVPMAGRRMWNKFINENIYLFEKELPHYDKYLLVYIEPLDLTEESLAGYIRLMAKSFIEVATNNENVKNDKIQKYTEIFDDDKATYSLLLTNLKHLLKETTDSGLEIVFFVGEFDELTFANTIFYNNLKSLWSQLYPRLHYIFLMRERVTRKENISLWGELNEAILQNIVYVPLAQDKDVDYWIDNFSSHYSFKINEKQKQVLKKLCGGHPYMLKVAVRVINKHKDDNLSGDELEDFLLDYYELRSVSRGILDVRSDKERKLLLTIAKGSEFNVEDHKEYIKFFEKLGLVKKDDKGQYHLFGKLFEDAVLGTEEPKESHSSTETNGDLNLDENTGAILFKGKTVEERFTRQEYSILTAFLQNEGKLLTRDDAGAVLWGKESYEKYSDWAIDQLISKLRKKLNELGVKDKLSTVRGKGYKYIKA</sequence>
<dbReference type="GO" id="GO:0003677">
    <property type="term" value="F:DNA binding"/>
    <property type="evidence" value="ECO:0007669"/>
    <property type="project" value="UniProtKB-UniRule"/>
</dbReference>
<evidence type="ECO:0000313" key="5">
    <source>
        <dbReference type="Proteomes" id="UP000034793"/>
    </source>
</evidence>
<dbReference type="CDD" id="cd00383">
    <property type="entry name" value="trans_reg_C"/>
    <property type="match status" value="1"/>
</dbReference>
<protein>
    <recommendedName>
        <fullName evidence="3">OmpR/PhoB-type domain-containing protein</fullName>
    </recommendedName>
</protein>
<comment type="caution">
    <text evidence="4">The sequence shown here is derived from an EMBL/GenBank/DDBJ whole genome shotgun (WGS) entry which is preliminary data.</text>
</comment>
<dbReference type="EMBL" id="LBXL01000022">
    <property type="protein sequence ID" value="KKR29774.1"/>
    <property type="molecule type" value="Genomic_DNA"/>
</dbReference>
<evidence type="ECO:0000313" key="4">
    <source>
        <dbReference type="EMBL" id="KKR29774.1"/>
    </source>
</evidence>
<evidence type="ECO:0000256" key="2">
    <source>
        <dbReference type="PROSITE-ProRule" id="PRU01091"/>
    </source>
</evidence>
<dbReference type="GO" id="GO:0000160">
    <property type="term" value="P:phosphorelay signal transduction system"/>
    <property type="evidence" value="ECO:0007669"/>
    <property type="project" value="InterPro"/>
</dbReference>
<organism evidence="4 5">
    <name type="scientific">Candidatus Woesebacteria bacterium GW2011_GWA1_39_8</name>
    <dbReference type="NCBI Taxonomy" id="1618552"/>
    <lineage>
        <taxon>Bacteria</taxon>
        <taxon>Candidatus Woeseibacteriota</taxon>
    </lineage>
</organism>
<dbReference type="PROSITE" id="PS51755">
    <property type="entry name" value="OMPR_PHOB"/>
    <property type="match status" value="1"/>
</dbReference>
<keyword evidence="1 2" id="KW-0238">DNA-binding</keyword>
<accession>A0A0G0PNI7</accession>
<dbReference type="Pfam" id="PF00486">
    <property type="entry name" value="Trans_reg_C"/>
    <property type="match status" value="1"/>
</dbReference>
<gene>
    <name evidence="4" type="ORF">UT61_C0022G0002</name>
</gene>
<dbReference type="Proteomes" id="UP000034793">
    <property type="component" value="Unassembled WGS sequence"/>
</dbReference>
<feature type="DNA-binding region" description="OmpR/PhoB-type" evidence="2">
    <location>
        <begin position="356"/>
        <end position="458"/>
    </location>
</feature>